<dbReference type="Proteomes" id="UP000053831">
    <property type="component" value="Unassembled WGS sequence"/>
</dbReference>
<feature type="region of interest" description="Disordered" evidence="1">
    <location>
        <begin position="1"/>
        <end position="21"/>
    </location>
</feature>
<accession>A0A0M8MWH8</accession>
<gene>
    <name evidence="2" type="ORF">ESCO_005723</name>
</gene>
<name>A0A0M8MWH8_ESCWE</name>
<evidence type="ECO:0000256" key="1">
    <source>
        <dbReference type="SAM" id="MobiDB-lite"/>
    </source>
</evidence>
<sequence length="299" mass="32211">MTASWTNTTSQAEETQTSTPVALTTTTTTHLVTLTVSTFTETPSVIVITTSASADASSTSLNLPWSTTSTSTSGGSTWLITLTGSSPVETGTITTRPLSSGHWNTSRSTSTCTHPSWTYRYPNISATATSCSQVVSGTATFERCLTKYKTHAHTHSHSHTRKPAMTTAPHTKHPLTTCNTTSTRHHSGHWNTTHTYSWNSSSDATTFMTSTVKGAASNSRRPYPIPTVEISEAQLPDNPNYPWGADSPLHRHQNVTNLSNGLIGKTNAKKWIPALGRVVRKMAAAFRGEDDDDDDEGIA</sequence>
<keyword evidence="3" id="KW-1185">Reference proteome</keyword>
<dbReference type="OrthoDB" id="5104805at2759"/>
<reference evidence="2 3" key="1">
    <citation type="submission" date="2015-07" db="EMBL/GenBank/DDBJ databases">
        <title>The genome of the fungus Escovopsis weberi, a specialized disease agent of ant agriculture.</title>
        <authorList>
            <person name="de Man T.J."/>
            <person name="Stajich J.E."/>
            <person name="Kubicek C.P."/>
            <person name="Chenthamara K."/>
            <person name="Atanasova L."/>
            <person name="Druzhinina I.S."/>
            <person name="Birnbaum S."/>
            <person name="Barribeau S.M."/>
            <person name="Teiling C."/>
            <person name="Suen G."/>
            <person name="Currie C."/>
            <person name="Gerardo N.M."/>
        </authorList>
    </citation>
    <scope>NUCLEOTIDE SEQUENCE [LARGE SCALE GENOMIC DNA]</scope>
</reference>
<evidence type="ECO:0000313" key="2">
    <source>
        <dbReference type="EMBL" id="KOS20058.1"/>
    </source>
</evidence>
<organism evidence="2 3">
    <name type="scientific">Escovopsis weberi</name>
    <dbReference type="NCBI Taxonomy" id="150374"/>
    <lineage>
        <taxon>Eukaryota</taxon>
        <taxon>Fungi</taxon>
        <taxon>Dikarya</taxon>
        <taxon>Ascomycota</taxon>
        <taxon>Pezizomycotina</taxon>
        <taxon>Sordariomycetes</taxon>
        <taxon>Hypocreomycetidae</taxon>
        <taxon>Hypocreales</taxon>
        <taxon>Hypocreaceae</taxon>
        <taxon>Escovopsis</taxon>
    </lineage>
</organism>
<evidence type="ECO:0000313" key="3">
    <source>
        <dbReference type="Proteomes" id="UP000053831"/>
    </source>
</evidence>
<dbReference type="EMBL" id="LGSR01000019">
    <property type="protein sequence ID" value="KOS20058.1"/>
    <property type="molecule type" value="Genomic_DNA"/>
</dbReference>
<dbReference type="STRING" id="150374.A0A0M8MWH8"/>
<proteinExistence type="predicted"/>
<comment type="caution">
    <text evidence="2">The sequence shown here is derived from an EMBL/GenBank/DDBJ whole genome shotgun (WGS) entry which is preliminary data.</text>
</comment>
<dbReference type="AlphaFoldDB" id="A0A0M8MWH8"/>
<protein>
    <submittedName>
        <fullName evidence="2">Uncharacterized protein</fullName>
    </submittedName>
</protein>